<accession>A0A9N9TJE0</accession>
<proteinExistence type="predicted"/>
<name>A0A9N9TJE0_PHYSR</name>
<dbReference type="AlphaFoldDB" id="A0A9N9TJE0"/>
<evidence type="ECO:0000313" key="2">
    <source>
        <dbReference type="Proteomes" id="UP001153712"/>
    </source>
</evidence>
<keyword evidence="2" id="KW-1185">Reference proteome</keyword>
<protein>
    <submittedName>
        <fullName evidence="1">Uncharacterized protein</fullName>
    </submittedName>
</protein>
<dbReference type="EMBL" id="OU900106">
    <property type="protein sequence ID" value="CAG9857315.1"/>
    <property type="molecule type" value="Genomic_DNA"/>
</dbReference>
<reference evidence="1" key="1">
    <citation type="submission" date="2022-01" db="EMBL/GenBank/DDBJ databases">
        <authorList>
            <person name="King R."/>
        </authorList>
    </citation>
    <scope>NUCLEOTIDE SEQUENCE</scope>
</reference>
<evidence type="ECO:0000313" key="1">
    <source>
        <dbReference type="EMBL" id="CAG9857315.1"/>
    </source>
</evidence>
<dbReference type="Proteomes" id="UP001153712">
    <property type="component" value="Chromosome 13"/>
</dbReference>
<organism evidence="1 2">
    <name type="scientific">Phyllotreta striolata</name>
    <name type="common">Striped flea beetle</name>
    <name type="synonym">Crioceris striolata</name>
    <dbReference type="NCBI Taxonomy" id="444603"/>
    <lineage>
        <taxon>Eukaryota</taxon>
        <taxon>Metazoa</taxon>
        <taxon>Ecdysozoa</taxon>
        <taxon>Arthropoda</taxon>
        <taxon>Hexapoda</taxon>
        <taxon>Insecta</taxon>
        <taxon>Pterygota</taxon>
        <taxon>Neoptera</taxon>
        <taxon>Endopterygota</taxon>
        <taxon>Coleoptera</taxon>
        <taxon>Polyphaga</taxon>
        <taxon>Cucujiformia</taxon>
        <taxon>Chrysomeloidea</taxon>
        <taxon>Chrysomelidae</taxon>
        <taxon>Galerucinae</taxon>
        <taxon>Alticini</taxon>
        <taxon>Phyllotreta</taxon>
    </lineage>
</organism>
<sequence>MPNRTFSNIVTSIFLQISVIISRISNIEAGLVSYTFCSNSPIKKSLKVSNLASGLAIP</sequence>
<gene>
    <name evidence="1" type="ORF">PHYEVI_LOCUS3720</name>
</gene>